<name>A0A7Y8BJV1_9PSED</name>
<dbReference type="RefSeq" id="WP_100943774.1">
    <property type="nucleotide sequence ID" value="NZ_JACAPU010000011.1"/>
</dbReference>
<organism evidence="1 2">
    <name type="scientific">Pseudomonas gingeri</name>
    <dbReference type="NCBI Taxonomy" id="117681"/>
    <lineage>
        <taxon>Bacteria</taxon>
        <taxon>Pseudomonadati</taxon>
        <taxon>Pseudomonadota</taxon>
        <taxon>Gammaproteobacteria</taxon>
        <taxon>Pseudomonadales</taxon>
        <taxon>Pseudomonadaceae</taxon>
        <taxon>Pseudomonas</taxon>
    </lineage>
</organism>
<dbReference type="Proteomes" id="UP000582981">
    <property type="component" value="Unassembled WGS sequence"/>
</dbReference>
<comment type="caution">
    <text evidence="1">The sequence shown here is derived from an EMBL/GenBank/DDBJ whole genome shotgun (WGS) entry which is preliminary data.</text>
</comment>
<dbReference type="InterPro" id="IPR045508">
    <property type="entry name" value="DUF6482"/>
</dbReference>
<protein>
    <submittedName>
        <fullName evidence="1">Metal ABC transporter ATPase</fullName>
    </submittedName>
</protein>
<dbReference type="EMBL" id="JACAPU010000011">
    <property type="protein sequence ID" value="NWB46466.1"/>
    <property type="molecule type" value="Genomic_DNA"/>
</dbReference>
<proteinExistence type="predicted"/>
<evidence type="ECO:0000313" key="2">
    <source>
        <dbReference type="Proteomes" id="UP000582981"/>
    </source>
</evidence>
<accession>A0A7Y8BJV1</accession>
<evidence type="ECO:0000313" key="1">
    <source>
        <dbReference type="EMBL" id="NWB46466.1"/>
    </source>
</evidence>
<reference evidence="1 2" key="1">
    <citation type="submission" date="2020-04" db="EMBL/GenBank/DDBJ databases">
        <title>Molecular characterization of pseudomonads from Agaricus bisporus reveal novel blotch 2 pathogens in Western Europe.</title>
        <authorList>
            <person name="Taparia T."/>
            <person name="Krijger M."/>
            <person name="Haynes E."/>
            <person name="Elpinstone J.G."/>
            <person name="Noble R."/>
            <person name="Van Der Wolf J."/>
        </authorList>
    </citation>
    <scope>NUCLEOTIDE SEQUENCE [LARGE SCALE GENOMIC DNA]</scope>
    <source>
        <strain evidence="1 2">F1001</strain>
    </source>
</reference>
<dbReference type="AlphaFoldDB" id="A0A7Y8BJV1"/>
<gene>
    <name evidence="1" type="ORF">HX829_08165</name>
</gene>
<dbReference type="Pfam" id="PF20090">
    <property type="entry name" value="DUF6482"/>
    <property type="match status" value="1"/>
</dbReference>
<sequence>MNLQTLSEWAAEGRVQELELLSLEGGFYLLRARLEQGMSTLLDARGEVLRLRSTSHVRELLCELPSLPCVLVQHVVHDEMCGMRDGPIEPLRLPFSLTPPW</sequence>